<dbReference type="OrthoDB" id="10037534at2759"/>
<protein>
    <submittedName>
        <fullName evidence="1">Uncharacterized protein</fullName>
    </submittedName>
</protein>
<gene>
    <name evidence="1" type="ORF">SKAU_G00227330</name>
</gene>
<reference evidence="1" key="1">
    <citation type="journal article" date="2023" name="Science">
        <title>Genome structures resolve the early diversification of teleost fishes.</title>
        <authorList>
            <person name="Parey E."/>
            <person name="Louis A."/>
            <person name="Montfort J."/>
            <person name="Bouchez O."/>
            <person name="Roques C."/>
            <person name="Iampietro C."/>
            <person name="Lluch J."/>
            <person name="Castinel A."/>
            <person name="Donnadieu C."/>
            <person name="Desvignes T."/>
            <person name="Floi Bucao C."/>
            <person name="Jouanno E."/>
            <person name="Wen M."/>
            <person name="Mejri S."/>
            <person name="Dirks R."/>
            <person name="Jansen H."/>
            <person name="Henkel C."/>
            <person name="Chen W.J."/>
            <person name="Zahm M."/>
            <person name="Cabau C."/>
            <person name="Klopp C."/>
            <person name="Thompson A.W."/>
            <person name="Robinson-Rechavi M."/>
            <person name="Braasch I."/>
            <person name="Lecointre G."/>
            <person name="Bobe J."/>
            <person name="Postlethwait J.H."/>
            <person name="Berthelot C."/>
            <person name="Roest Crollius H."/>
            <person name="Guiguen Y."/>
        </authorList>
    </citation>
    <scope>NUCLEOTIDE SEQUENCE</scope>
    <source>
        <strain evidence="1">WJC10195</strain>
    </source>
</reference>
<comment type="caution">
    <text evidence="1">The sequence shown here is derived from an EMBL/GenBank/DDBJ whole genome shotgun (WGS) entry which is preliminary data.</text>
</comment>
<dbReference type="InterPro" id="IPR013320">
    <property type="entry name" value="ConA-like_dom_sf"/>
</dbReference>
<dbReference type="EMBL" id="JAINUF010000008">
    <property type="protein sequence ID" value="KAJ8351257.1"/>
    <property type="molecule type" value="Genomic_DNA"/>
</dbReference>
<evidence type="ECO:0000313" key="1">
    <source>
        <dbReference type="EMBL" id="KAJ8351257.1"/>
    </source>
</evidence>
<evidence type="ECO:0000313" key="2">
    <source>
        <dbReference type="Proteomes" id="UP001152622"/>
    </source>
</evidence>
<dbReference type="AlphaFoldDB" id="A0A9Q1F4W6"/>
<organism evidence="1 2">
    <name type="scientific">Synaphobranchus kaupii</name>
    <name type="common">Kaup's arrowtooth eel</name>
    <dbReference type="NCBI Taxonomy" id="118154"/>
    <lineage>
        <taxon>Eukaryota</taxon>
        <taxon>Metazoa</taxon>
        <taxon>Chordata</taxon>
        <taxon>Craniata</taxon>
        <taxon>Vertebrata</taxon>
        <taxon>Euteleostomi</taxon>
        <taxon>Actinopterygii</taxon>
        <taxon>Neopterygii</taxon>
        <taxon>Teleostei</taxon>
        <taxon>Anguilliformes</taxon>
        <taxon>Synaphobranchidae</taxon>
        <taxon>Synaphobranchus</taxon>
    </lineage>
</organism>
<name>A0A9Q1F4W6_SYNKA</name>
<dbReference type="SUPFAM" id="SSF49899">
    <property type="entry name" value="Concanavalin A-like lectins/glucanases"/>
    <property type="match status" value="1"/>
</dbReference>
<proteinExistence type="predicted"/>
<dbReference type="Proteomes" id="UP001152622">
    <property type="component" value="Chromosome 8"/>
</dbReference>
<keyword evidence="2" id="KW-1185">Reference proteome</keyword>
<accession>A0A9Q1F4W6</accession>
<sequence length="160" mass="17289">MRESSPRGHRSVIQTRDASPAAFSGSPIIMFLKQALFRSREPGSRAPPAVAFGARRLRSGVGTAVRDTGSWQRGALCPPLDELSMCVALSRAVTSPKWTAFVYKQRGGTAVELGLAGGAGELHAWLFGEEWRTPVDLPLTHWHTVCLTWSGPVPGPEALR</sequence>